<organism evidence="1 2">
    <name type="scientific">Corallococcus carmarthensis</name>
    <dbReference type="NCBI Taxonomy" id="2316728"/>
    <lineage>
        <taxon>Bacteria</taxon>
        <taxon>Pseudomonadati</taxon>
        <taxon>Myxococcota</taxon>
        <taxon>Myxococcia</taxon>
        <taxon>Myxococcales</taxon>
        <taxon>Cystobacterineae</taxon>
        <taxon>Myxococcaceae</taxon>
        <taxon>Corallococcus</taxon>
    </lineage>
</organism>
<reference evidence="2" key="1">
    <citation type="submission" date="2018-09" db="EMBL/GenBank/DDBJ databases">
        <authorList>
            <person name="Livingstone P.G."/>
            <person name="Whitworth D.E."/>
        </authorList>
    </citation>
    <scope>NUCLEOTIDE SEQUENCE [LARGE SCALE GENOMIC DNA]</scope>
    <source>
        <strain evidence="2">CA043D</strain>
    </source>
</reference>
<protein>
    <submittedName>
        <fullName evidence="1">Uncharacterized protein</fullName>
    </submittedName>
</protein>
<sequence>MSNIVLEFPPGFEDYAWEVEAKGWLPGVVAVIEGRRYTLTVYDPARLTQDVDDALKGGRVFLERNLVVVASVTRERIASAIQEIVQTGRVGDLRPDPA</sequence>
<name>A0A3A8KBY0_9BACT</name>
<dbReference type="Proteomes" id="UP000268313">
    <property type="component" value="Unassembled WGS sequence"/>
</dbReference>
<evidence type="ECO:0000313" key="2">
    <source>
        <dbReference type="Proteomes" id="UP000268313"/>
    </source>
</evidence>
<evidence type="ECO:0000313" key="1">
    <source>
        <dbReference type="EMBL" id="RKH01825.1"/>
    </source>
</evidence>
<accession>A0A3A8KBY0</accession>
<dbReference type="OrthoDB" id="513474at2"/>
<dbReference type="RefSeq" id="WP_120603966.1">
    <property type="nucleotide sequence ID" value="NZ_RAWE01000064.1"/>
</dbReference>
<gene>
    <name evidence="1" type="ORF">D7X32_18955</name>
</gene>
<proteinExistence type="predicted"/>
<dbReference type="AlphaFoldDB" id="A0A3A8KBY0"/>
<dbReference type="EMBL" id="RAWE01000064">
    <property type="protein sequence ID" value="RKH01825.1"/>
    <property type="molecule type" value="Genomic_DNA"/>
</dbReference>
<keyword evidence="2" id="KW-1185">Reference proteome</keyword>
<comment type="caution">
    <text evidence="1">The sequence shown here is derived from an EMBL/GenBank/DDBJ whole genome shotgun (WGS) entry which is preliminary data.</text>
</comment>